<evidence type="ECO:0000256" key="5">
    <source>
        <dbReference type="PROSITE-ProRule" id="PRU00284"/>
    </source>
</evidence>
<dbReference type="PANTHER" id="PTHR32089:SF112">
    <property type="entry name" value="LYSOZYME-LIKE PROTEIN-RELATED"/>
    <property type="match status" value="1"/>
</dbReference>
<dbReference type="SUPFAM" id="SSF58104">
    <property type="entry name" value="Methyl-accepting chemotaxis protein (MCP) signaling domain"/>
    <property type="match status" value="1"/>
</dbReference>
<feature type="domain" description="Methyl-accepting transducer" evidence="8">
    <location>
        <begin position="489"/>
        <end position="711"/>
    </location>
</feature>
<dbReference type="CDD" id="cd06225">
    <property type="entry name" value="HAMP"/>
    <property type="match status" value="1"/>
</dbReference>
<evidence type="ECO:0000313" key="11">
    <source>
        <dbReference type="EMBL" id="WND04133.1"/>
    </source>
</evidence>
<accession>A0AA52HBY4</accession>
<dbReference type="Pfam" id="PF00672">
    <property type="entry name" value="HAMP"/>
    <property type="match status" value="1"/>
</dbReference>
<dbReference type="GO" id="GO:0007165">
    <property type="term" value="P:signal transduction"/>
    <property type="evidence" value="ECO:0007669"/>
    <property type="project" value="UniProtKB-KW"/>
</dbReference>
<dbReference type="InterPro" id="IPR000727">
    <property type="entry name" value="T_SNARE_dom"/>
</dbReference>
<dbReference type="EMBL" id="CP123872">
    <property type="protein sequence ID" value="WND04133.1"/>
    <property type="molecule type" value="Genomic_DNA"/>
</dbReference>
<dbReference type="GO" id="GO:0006935">
    <property type="term" value="P:chemotaxis"/>
    <property type="evidence" value="ECO:0007669"/>
    <property type="project" value="InterPro"/>
</dbReference>
<dbReference type="Gene3D" id="1.10.8.500">
    <property type="entry name" value="HAMP domain in histidine kinase"/>
    <property type="match status" value="1"/>
</dbReference>
<evidence type="ECO:0000256" key="4">
    <source>
        <dbReference type="ARBA" id="ARBA00029447"/>
    </source>
</evidence>
<feature type="transmembrane region" description="Helical" evidence="7">
    <location>
        <begin position="343"/>
        <end position="365"/>
    </location>
</feature>
<dbReference type="SUPFAM" id="SSF158472">
    <property type="entry name" value="HAMP domain-like"/>
    <property type="match status" value="1"/>
</dbReference>
<evidence type="ECO:0000256" key="3">
    <source>
        <dbReference type="ARBA" id="ARBA00023224"/>
    </source>
</evidence>
<dbReference type="PROSITE" id="PS50192">
    <property type="entry name" value="T_SNARE"/>
    <property type="match status" value="1"/>
</dbReference>
<comment type="subcellular location">
    <subcellularLocation>
        <location evidence="1">Cell inner membrane</location>
        <topology evidence="1">Multi-pass membrane protein</topology>
    </subcellularLocation>
</comment>
<dbReference type="Proteomes" id="UP001268683">
    <property type="component" value="Chromosome"/>
</dbReference>
<gene>
    <name evidence="11" type="ORF">QGN29_07075</name>
</gene>
<dbReference type="AlphaFoldDB" id="A0AA52HBY4"/>
<dbReference type="Gene3D" id="1.10.287.950">
    <property type="entry name" value="Methyl-accepting chemotaxis protein"/>
    <property type="match status" value="1"/>
</dbReference>
<reference evidence="11" key="1">
    <citation type="submission" date="2023-04" db="EMBL/GenBank/DDBJ databases">
        <title>Complete genome sequence of Temperatibacter marinus.</title>
        <authorList>
            <person name="Rong J.-C."/>
            <person name="Yi M.-L."/>
            <person name="Zhao Q."/>
        </authorList>
    </citation>
    <scope>NUCLEOTIDE SEQUENCE</scope>
    <source>
        <strain evidence="11">NBRC 110045</strain>
    </source>
</reference>
<dbReference type="PROSITE" id="PS50111">
    <property type="entry name" value="CHEMOTAXIS_TRANSDUC_2"/>
    <property type="match status" value="1"/>
</dbReference>
<evidence type="ECO:0000313" key="12">
    <source>
        <dbReference type="Proteomes" id="UP001268683"/>
    </source>
</evidence>
<sequence>MTNYLTSLVNNKFFTVRNALLVVTIALVIFVFMMAGNRIVDANARSSEAEQANEINLIIDKISQMKLAIGGLRTNVLSAIGYKDGTGADLVDIIEANGEFISDSFQDILDGVNSLELGGKSEFVETYRNSFNAYKAGISLSVSYLNDPESAEVSRGKLTRQVIREAGTIIESLLDIRSAIENEYRPSNPKLAAVADLKHQLWYLIDYSSLEAAQIANKISGHEPIDFDTLNTLTRYVGHMQASWKLATGITASADLGPSVTELVSKIEQEFFEDYTYEKDDVYGEGEEDPEAEEQAIEYSVTPDDWKQSYSTATQSMNAMNSAATTLAEELNMAALSDANGDVVNATVLMVVALLLAAFAIWVVFSRVVNPINALSDTMIVLADGNLEVEIPNADRVDEVGSMARSVETFKENALERRRMETEQREREEAERVAEAERKEDQRRRDEEQRVADERREQEERENRRDEMLKLADQFEASVMGVVSAVGESASGMESAARGLTGIADNTSQQSGNVADAAQQASNNANMVASAAEELSASVREITGQTTQSSVKARDAVTRTENAGHDIAQLVDAAQKIGDVVKLINDIAEQTNLLALNATIEAARAGDAGKGFAVVASEVKSLANQTASATQEISEQVAGMQEATNLAVKAMDEIKTIISDIDSTAVSIATAVEEQDASTQEIARNVAEVSAGTEEVTSNITNVSMGANMTGTEATTVLESAQALSSQAADLRTEVESFLTTIRS</sequence>
<feature type="domain" description="T-SNARE coiled-coil homology" evidence="9">
    <location>
        <begin position="649"/>
        <end position="703"/>
    </location>
</feature>
<keyword evidence="2" id="KW-1003">Cell membrane</keyword>
<keyword evidence="2" id="KW-0997">Cell inner membrane</keyword>
<keyword evidence="7" id="KW-0472">Membrane</keyword>
<dbReference type="RefSeq" id="WP_310799997.1">
    <property type="nucleotide sequence ID" value="NZ_CP123872.1"/>
</dbReference>
<dbReference type="KEGG" id="tmk:QGN29_07075"/>
<dbReference type="SMART" id="SM00283">
    <property type="entry name" value="MA"/>
    <property type="match status" value="1"/>
</dbReference>
<dbReference type="Pfam" id="PF00015">
    <property type="entry name" value="MCPsignal"/>
    <property type="match status" value="1"/>
</dbReference>
<evidence type="ECO:0000256" key="1">
    <source>
        <dbReference type="ARBA" id="ARBA00004429"/>
    </source>
</evidence>
<dbReference type="PROSITE" id="PS50885">
    <property type="entry name" value="HAMP"/>
    <property type="match status" value="1"/>
</dbReference>
<keyword evidence="3 5" id="KW-0807">Transducer</keyword>
<protein>
    <submittedName>
        <fullName evidence="11">HAMP domain-containing methyl-accepting chemotaxis protein</fullName>
    </submittedName>
</protein>
<keyword evidence="7" id="KW-1133">Transmembrane helix</keyword>
<feature type="region of interest" description="Disordered" evidence="6">
    <location>
        <begin position="416"/>
        <end position="467"/>
    </location>
</feature>
<dbReference type="PRINTS" id="PR00260">
    <property type="entry name" value="CHEMTRNSDUCR"/>
</dbReference>
<evidence type="ECO:0000256" key="2">
    <source>
        <dbReference type="ARBA" id="ARBA00022519"/>
    </source>
</evidence>
<evidence type="ECO:0000259" key="10">
    <source>
        <dbReference type="PROSITE" id="PS50885"/>
    </source>
</evidence>
<evidence type="ECO:0000259" key="8">
    <source>
        <dbReference type="PROSITE" id="PS50111"/>
    </source>
</evidence>
<proteinExistence type="inferred from homology"/>
<organism evidence="11 12">
    <name type="scientific">Temperatibacter marinus</name>
    <dbReference type="NCBI Taxonomy" id="1456591"/>
    <lineage>
        <taxon>Bacteria</taxon>
        <taxon>Pseudomonadati</taxon>
        <taxon>Pseudomonadota</taxon>
        <taxon>Alphaproteobacteria</taxon>
        <taxon>Kordiimonadales</taxon>
        <taxon>Temperatibacteraceae</taxon>
        <taxon>Temperatibacter</taxon>
    </lineage>
</organism>
<name>A0AA52HBY4_9PROT</name>
<evidence type="ECO:0000256" key="6">
    <source>
        <dbReference type="SAM" id="MobiDB-lite"/>
    </source>
</evidence>
<dbReference type="SMART" id="SM00304">
    <property type="entry name" value="HAMP"/>
    <property type="match status" value="1"/>
</dbReference>
<dbReference type="InterPro" id="IPR003660">
    <property type="entry name" value="HAMP_dom"/>
</dbReference>
<comment type="similarity">
    <text evidence="4">Belongs to the methyl-accepting chemotaxis (MCP) protein family.</text>
</comment>
<feature type="transmembrane region" description="Helical" evidence="7">
    <location>
        <begin position="20"/>
        <end position="40"/>
    </location>
</feature>
<keyword evidence="7" id="KW-0812">Transmembrane</keyword>
<dbReference type="GO" id="GO:0005886">
    <property type="term" value="C:plasma membrane"/>
    <property type="evidence" value="ECO:0007669"/>
    <property type="project" value="UniProtKB-SubCell"/>
</dbReference>
<dbReference type="CDD" id="cd11386">
    <property type="entry name" value="MCP_signal"/>
    <property type="match status" value="1"/>
</dbReference>
<dbReference type="GO" id="GO:0004888">
    <property type="term" value="F:transmembrane signaling receptor activity"/>
    <property type="evidence" value="ECO:0007669"/>
    <property type="project" value="InterPro"/>
</dbReference>
<dbReference type="PANTHER" id="PTHR32089">
    <property type="entry name" value="METHYL-ACCEPTING CHEMOTAXIS PROTEIN MCPB"/>
    <property type="match status" value="1"/>
</dbReference>
<evidence type="ECO:0000259" key="9">
    <source>
        <dbReference type="PROSITE" id="PS50192"/>
    </source>
</evidence>
<evidence type="ECO:0000256" key="7">
    <source>
        <dbReference type="SAM" id="Phobius"/>
    </source>
</evidence>
<dbReference type="InterPro" id="IPR004089">
    <property type="entry name" value="MCPsignal_dom"/>
</dbReference>
<dbReference type="InterPro" id="IPR004090">
    <property type="entry name" value="Chemotax_Me-accpt_rcpt"/>
</dbReference>
<keyword evidence="12" id="KW-1185">Reference proteome</keyword>
<feature type="domain" description="HAMP" evidence="10">
    <location>
        <begin position="366"/>
        <end position="419"/>
    </location>
</feature>